<gene>
    <name evidence="1" type="ORF">AFUS01_LOCUS47416</name>
</gene>
<accession>A0A8J2LSU1</accession>
<organism evidence="1 2">
    <name type="scientific">Allacma fusca</name>
    <dbReference type="NCBI Taxonomy" id="39272"/>
    <lineage>
        <taxon>Eukaryota</taxon>
        <taxon>Metazoa</taxon>
        <taxon>Ecdysozoa</taxon>
        <taxon>Arthropoda</taxon>
        <taxon>Hexapoda</taxon>
        <taxon>Collembola</taxon>
        <taxon>Symphypleona</taxon>
        <taxon>Sminthuridae</taxon>
        <taxon>Allacma</taxon>
    </lineage>
</organism>
<dbReference type="AlphaFoldDB" id="A0A8J2LSU1"/>
<evidence type="ECO:0000313" key="1">
    <source>
        <dbReference type="EMBL" id="CAG7838444.1"/>
    </source>
</evidence>
<protein>
    <submittedName>
        <fullName evidence="1">Uncharacterized protein</fullName>
    </submittedName>
</protein>
<reference evidence="1" key="1">
    <citation type="submission" date="2021-06" db="EMBL/GenBank/DDBJ databases">
        <authorList>
            <person name="Hodson N. C."/>
            <person name="Mongue J. A."/>
            <person name="Jaron S. K."/>
        </authorList>
    </citation>
    <scope>NUCLEOTIDE SEQUENCE</scope>
</reference>
<sequence>MTVYITSLVQHIYTSCLSTSDAYVRYSTGHGGACDSWRVFLKNKLQVPRLLMWFESTIGGKLIHSVIPPESRLPTIIKQGKKISQEYCVSVCSKCRPANGRS</sequence>
<dbReference type="Proteomes" id="UP000708208">
    <property type="component" value="Unassembled WGS sequence"/>
</dbReference>
<comment type="caution">
    <text evidence="1">The sequence shown here is derived from an EMBL/GenBank/DDBJ whole genome shotgun (WGS) entry which is preliminary data.</text>
</comment>
<dbReference type="EMBL" id="CAJVCH010571757">
    <property type="protein sequence ID" value="CAG7838444.1"/>
    <property type="molecule type" value="Genomic_DNA"/>
</dbReference>
<name>A0A8J2LSU1_9HEXA</name>
<keyword evidence="2" id="KW-1185">Reference proteome</keyword>
<evidence type="ECO:0000313" key="2">
    <source>
        <dbReference type="Proteomes" id="UP000708208"/>
    </source>
</evidence>
<proteinExistence type="predicted"/>